<proteinExistence type="predicted"/>
<name>X1KYJ2_9ZZZZ</name>
<feature type="compositionally biased region" description="Basic and acidic residues" evidence="1">
    <location>
        <begin position="79"/>
        <end position="97"/>
    </location>
</feature>
<accession>X1KYJ2</accession>
<comment type="caution">
    <text evidence="2">The sequence shown here is derived from an EMBL/GenBank/DDBJ whole genome shotgun (WGS) entry which is preliminary data.</text>
</comment>
<feature type="region of interest" description="Disordered" evidence="1">
    <location>
        <begin position="79"/>
        <end position="107"/>
    </location>
</feature>
<reference evidence="2" key="1">
    <citation type="journal article" date="2014" name="Front. Microbiol.">
        <title>High frequency of phylogenetically diverse reductive dehalogenase-homologous genes in deep subseafloor sedimentary metagenomes.</title>
        <authorList>
            <person name="Kawai M."/>
            <person name="Futagami T."/>
            <person name="Toyoda A."/>
            <person name="Takaki Y."/>
            <person name="Nishi S."/>
            <person name="Hori S."/>
            <person name="Arai W."/>
            <person name="Tsubouchi T."/>
            <person name="Morono Y."/>
            <person name="Uchiyama I."/>
            <person name="Ito T."/>
            <person name="Fujiyama A."/>
            <person name="Inagaki F."/>
            <person name="Takami H."/>
        </authorList>
    </citation>
    <scope>NUCLEOTIDE SEQUENCE</scope>
    <source>
        <strain evidence="2">Expedition CK06-06</strain>
    </source>
</reference>
<organism evidence="2">
    <name type="scientific">marine sediment metagenome</name>
    <dbReference type="NCBI Taxonomy" id="412755"/>
    <lineage>
        <taxon>unclassified sequences</taxon>
        <taxon>metagenomes</taxon>
        <taxon>ecological metagenomes</taxon>
    </lineage>
</organism>
<protein>
    <submittedName>
        <fullName evidence="2">Uncharacterized protein</fullName>
    </submittedName>
</protein>
<gene>
    <name evidence="2" type="ORF">S06H3_23940</name>
</gene>
<feature type="non-terminal residue" evidence="2">
    <location>
        <position position="1"/>
    </location>
</feature>
<evidence type="ECO:0000256" key="1">
    <source>
        <dbReference type="SAM" id="MobiDB-lite"/>
    </source>
</evidence>
<feature type="compositionally biased region" description="Basic residues" evidence="1">
    <location>
        <begin position="98"/>
        <end position="107"/>
    </location>
</feature>
<dbReference type="EMBL" id="BARV01013150">
    <property type="protein sequence ID" value="GAI12152.1"/>
    <property type="molecule type" value="Genomic_DNA"/>
</dbReference>
<evidence type="ECO:0000313" key="2">
    <source>
        <dbReference type="EMBL" id="GAI12152.1"/>
    </source>
</evidence>
<dbReference type="AlphaFoldDB" id="X1KYJ2"/>
<sequence length="107" mass="12512">SQDDEVLAIWSGVKNFPLITSEDSNAATRFLAELKVEFPDVDILEESKTWAAAKLSEPLTTRSMPFKQLRTWMLRARQFQEGKRHPKKEDEDKDKYIKGKYGHMVRR</sequence>